<evidence type="ECO:0000256" key="1">
    <source>
        <dbReference type="ARBA" id="ARBA00010105"/>
    </source>
</evidence>
<organism evidence="2 3">
    <name type="scientific">Steinernema hermaphroditum</name>
    <dbReference type="NCBI Taxonomy" id="289476"/>
    <lineage>
        <taxon>Eukaryota</taxon>
        <taxon>Metazoa</taxon>
        <taxon>Ecdysozoa</taxon>
        <taxon>Nematoda</taxon>
        <taxon>Chromadorea</taxon>
        <taxon>Rhabditida</taxon>
        <taxon>Tylenchina</taxon>
        <taxon>Panagrolaimomorpha</taxon>
        <taxon>Strongyloidoidea</taxon>
        <taxon>Steinernematidae</taxon>
        <taxon>Steinernema</taxon>
    </lineage>
</organism>
<reference evidence="2" key="1">
    <citation type="submission" date="2023-06" db="EMBL/GenBank/DDBJ databases">
        <title>Genomic analysis of the entomopathogenic nematode Steinernema hermaphroditum.</title>
        <authorList>
            <person name="Schwarz E.M."/>
            <person name="Heppert J.K."/>
            <person name="Baniya A."/>
            <person name="Schwartz H.T."/>
            <person name="Tan C.-H."/>
            <person name="Antoshechkin I."/>
            <person name="Sternberg P.W."/>
            <person name="Goodrich-Blair H."/>
            <person name="Dillman A.R."/>
        </authorList>
    </citation>
    <scope>NUCLEOTIDE SEQUENCE</scope>
    <source>
        <strain evidence="2">PS9179</strain>
        <tissue evidence="2">Whole animal</tissue>
    </source>
</reference>
<sequence length="367" mass="41238">MLSSCLGPFRSNFVRSLRKMSTSVVTSTLNPDVPAIGTHNGKFHCDEVFACYMLKRLPEFQNHIILRSRDPNLLADCKIVVDVGGVYNHSSLRYDHHQREFNESMKSLDILDFSTKLSSAGLVYAHYGKRVIGSILGLANGEPVIDVLFRKVYENFVEGVDAVDNGIPAFDGIPRYHLSGGISGRIGHLNPNWNEEEVDPNERFAKAMEVIGEEFEGALNYLYKAWWPAREIVENTLKRRLEYESSGKVLVFESGSVPWKEHFFDLEEELGLKGDEITYAVFGDRTNGDWRVQSIPLDALRQFENRLPLPEQWRGVRDADLSAQSGIAQCVFVHTTGFIGGNKTMEGAIEMAVKSLKLANRYSGVAQ</sequence>
<protein>
    <submittedName>
        <fullName evidence="2">Uncharacterized protein</fullName>
    </submittedName>
</protein>
<evidence type="ECO:0000313" key="3">
    <source>
        <dbReference type="Proteomes" id="UP001175271"/>
    </source>
</evidence>
<evidence type="ECO:0000313" key="2">
    <source>
        <dbReference type="EMBL" id="KAK0411586.1"/>
    </source>
</evidence>
<dbReference type="EMBL" id="JAUCMV010000003">
    <property type="protein sequence ID" value="KAK0411586.1"/>
    <property type="molecule type" value="Genomic_DNA"/>
</dbReference>
<dbReference type="PANTHER" id="PTHR11215:SF1">
    <property type="entry name" value="MYG1 EXONUCLEASE"/>
    <property type="match status" value="1"/>
</dbReference>
<comment type="caution">
    <text evidence="2">The sequence shown here is derived from an EMBL/GenBank/DDBJ whole genome shotgun (WGS) entry which is preliminary data.</text>
</comment>
<comment type="similarity">
    <text evidence="1">Belongs to the MYG1 family.</text>
</comment>
<gene>
    <name evidence="2" type="ORF">QR680_005728</name>
</gene>
<keyword evidence="3" id="KW-1185">Reference proteome</keyword>
<dbReference type="Proteomes" id="UP001175271">
    <property type="component" value="Unassembled WGS sequence"/>
</dbReference>
<dbReference type="GO" id="GO:0005634">
    <property type="term" value="C:nucleus"/>
    <property type="evidence" value="ECO:0007669"/>
    <property type="project" value="TreeGrafter"/>
</dbReference>
<dbReference type="AlphaFoldDB" id="A0AA39LVF0"/>
<dbReference type="InterPro" id="IPR003226">
    <property type="entry name" value="MYG1_exonuclease"/>
</dbReference>
<dbReference type="PANTHER" id="PTHR11215">
    <property type="entry name" value="METAL DEPENDENT HYDROLASE - RELATED"/>
    <property type="match status" value="1"/>
</dbReference>
<dbReference type="Pfam" id="PF03690">
    <property type="entry name" value="MYG1_exonuc"/>
    <property type="match status" value="1"/>
</dbReference>
<proteinExistence type="inferred from homology"/>
<dbReference type="GO" id="GO:0005737">
    <property type="term" value="C:cytoplasm"/>
    <property type="evidence" value="ECO:0007669"/>
    <property type="project" value="TreeGrafter"/>
</dbReference>
<name>A0AA39LVF0_9BILA</name>
<accession>A0AA39LVF0</accession>